<organism evidence="2 3">
    <name type="scientific">Gordonia effusa NBRC 100432</name>
    <dbReference type="NCBI Taxonomy" id="1077974"/>
    <lineage>
        <taxon>Bacteria</taxon>
        <taxon>Bacillati</taxon>
        <taxon>Actinomycetota</taxon>
        <taxon>Actinomycetes</taxon>
        <taxon>Mycobacteriales</taxon>
        <taxon>Gordoniaceae</taxon>
        <taxon>Gordonia</taxon>
    </lineage>
</organism>
<name>H0R5N8_9ACTN</name>
<sequence>MCEQCLVAPVYFGQPLDGWTLARARYDSDVADWRKGEWGLLTQNDPTFRWRTTPTIDPAFRMSEVESDAWLDSLTPGTIEYRRAFWYGNEADGLDFVEAFGNCDPNSGYELVAAAMARGYDRERDGIFVSWFFDYLGEFLVTAVAEFDEASDDWHRKHFGPDSIDESIGARPLPGEPFYVPNGPGPLA</sequence>
<comment type="caution">
    <text evidence="2">The sequence shown here is derived from an EMBL/GenBank/DDBJ whole genome shotgun (WGS) entry which is preliminary data.</text>
</comment>
<dbReference type="AlphaFoldDB" id="H0R5N8"/>
<evidence type="ECO:0000313" key="2">
    <source>
        <dbReference type="EMBL" id="GAB20389.1"/>
    </source>
</evidence>
<dbReference type="OrthoDB" id="4375986at2"/>
<gene>
    <name evidence="2" type="ORF">GOEFS_115_00290</name>
</gene>
<accession>H0R5N8</accession>
<dbReference type="STRING" id="1077974.GOEFS_115_00290"/>
<evidence type="ECO:0000256" key="1">
    <source>
        <dbReference type="SAM" id="MobiDB-lite"/>
    </source>
</evidence>
<keyword evidence="3" id="KW-1185">Reference proteome</keyword>
<proteinExistence type="predicted"/>
<reference evidence="2 3" key="1">
    <citation type="submission" date="2011-12" db="EMBL/GenBank/DDBJ databases">
        <title>Whole genome shotgun sequence of Gordonia effusa NBRC 100432.</title>
        <authorList>
            <person name="Yoshida I."/>
            <person name="Takarada H."/>
            <person name="Hosoyama A."/>
            <person name="Tsuchikane K."/>
            <person name="Katsumata H."/>
            <person name="Yamazaki S."/>
            <person name="Fujita N."/>
        </authorList>
    </citation>
    <scope>NUCLEOTIDE SEQUENCE [LARGE SCALE GENOMIC DNA]</scope>
    <source>
        <strain evidence="2 3">NBRC 100432</strain>
    </source>
</reference>
<dbReference type="EMBL" id="BAEH01000115">
    <property type="protein sequence ID" value="GAB20389.1"/>
    <property type="molecule type" value="Genomic_DNA"/>
</dbReference>
<evidence type="ECO:0000313" key="3">
    <source>
        <dbReference type="Proteomes" id="UP000035034"/>
    </source>
</evidence>
<dbReference type="eggNOG" id="ENOG5031W77">
    <property type="taxonomic scope" value="Bacteria"/>
</dbReference>
<feature type="region of interest" description="Disordered" evidence="1">
    <location>
        <begin position="166"/>
        <end position="188"/>
    </location>
</feature>
<protein>
    <submittedName>
        <fullName evidence="2">Uncharacterized protein</fullName>
    </submittedName>
</protein>
<dbReference type="Proteomes" id="UP000035034">
    <property type="component" value="Unassembled WGS sequence"/>
</dbReference>